<evidence type="ECO:0000256" key="1">
    <source>
        <dbReference type="SAM" id="SignalP"/>
    </source>
</evidence>
<accession>A0A438BVG0</accession>
<gene>
    <name evidence="2" type="ORF">CK203_072186</name>
</gene>
<evidence type="ECO:0000313" key="3">
    <source>
        <dbReference type="Proteomes" id="UP000288805"/>
    </source>
</evidence>
<organism evidence="2 3">
    <name type="scientific">Vitis vinifera</name>
    <name type="common">Grape</name>
    <dbReference type="NCBI Taxonomy" id="29760"/>
    <lineage>
        <taxon>Eukaryota</taxon>
        <taxon>Viridiplantae</taxon>
        <taxon>Streptophyta</taxon>
        <taxon>Embryophyta</taxon>
        <taxon>Tracheophyta</taxon>
        <taxon>Spermatophyta</taxon>
        <taxon>Magnoliopsida</taxon>
        <taxon>eudicotyledons</taxon>
        <taxon>Gunneridae</taxon>
        <taxon>Pentapetalae</taxon>
        <taxon>rosids</taxon>
        <taxon>Vitales</taxon>
        <taxon>Vitaceae</taxon>
        <taxon>Viteae</taxon>
        <taxon>Vitis</taxon>
    </lineage>
</organism>
<name>A0A438BVG0_VITVI</name>
<sequence length="122" mass="14193">MARYIWWWWGCRRLCLAFPEAHRCGSARRYQLGVQSLMSQAVDVNYIGTVSLRVKCQEFLLREEEADEVEIQYRDFVTDVTPLFAAAHSGHVSIARKLLVFTNRLGLFPDFFLPCDPGMKLY</sequence>
<dbReference type="AlphaFoldDB" id="A0A438BVG0"/>
<comment type="caution">
    <text evidence="2">The sequence shown here is derived from an EMBL/GenBank/DDBJ whole genome shotgun (WGS) entry which is preliminary data.</text>
</comment>
<feature type="chain" id="PRO_5019129622" evidence="1">
    <location>
        <begin position="18"/>
        <end position="122"/>
    </location>
</feature>
<proteinExistence type="predicted"/>
<reference evidence="2 3" key="1">
    <citation type="journal article" date="2018" name="PLoS Genet.">
        <title>Population sequencing reveals clonal diversity and ancestral inbreeding in the grapevine cultivar Chardonnay.</title>
        <authorList>
            <person name="Roach M.J."/>
            <person name="Johnson D.L."/>
            <person name="Bohlmann J."/>
            <person name="van Vuuren H.J."/>
            <person name="Jones S.J."/>
            <person name="Pretorius I.S."/>
            <person name="Schmidt S.A."/>
            <person name="Borneman A.R."/>
        </authorList>
    </citation>
    <scope>NUCLEOTIDE SEQUENCE [LARGE SCALE GENOMIC DNA]</scope>
    <source>
        <strain evidence="3">cv. Chardonnay</strain>
        <tissue evidence="2">Leaf</tissue>
    </source>
</reference>
<dbReference type="EMBL" id="QGNW01002610">
    <property type="protein sequence ID" value="RVW14830.1"/>
    <property type="molecule type" value="Genomic_DNA"/>
</dbReference>
<feature type="signal peptide" evidence="1">
    <location>
        <begin position="1"/>
        <end position="17"/>
    </location>
</feature>
<keyword evidence="1" id="KW-0732">Signal</keyword>
<protein>
    <submittedName>
        <fullName evidence="2">Uncharacterized protein</fullName>
    </submittedName>
</protein>
<dbReference type="Proteomes" id="UP000288805">
    <property type="component" value="Unassembled WGS sequence"/>
</dbReference>
<evidence type="ECO:0000313" key="2">
    <source>
        <dbReference type="EMBL" id="RVW14830.1"/>
    </source>
</evidence>